<protein>
    <submittedName>
        <fullName evidence="2">SFRICE_025075</fullName>
    </submittedName>
</protein>
<sequence>MGRFDWNNTTASQKIDVKQSLRCVSFPISNSPTTLKFFTPKRLAMHLLRATTEKFSKIEKNQAILRPTRDPFPGSRTCNHSANEAVKQISIE</sequence>
<name>A0A2H1WZP0_SPOFR</name>
<gene>
    <name evidence="2" type="ORF">SFRICE_025075</name>
</gene>
<evidence type="ECO:0000313" key="2">
    <source>
        <dbReference type="EMBL" id="SOQ57854.1"/>
    </source>
</evidence>
<dbReference type="EMBL" id="ODYU01011866">
    <property type="protein sequence ID" value="SOQ57854.1"/>
    <property type="molecule type" value="Genomic_DNA"/>
</dbReference>
<reference evidence="2" key="1">
    <citation type="submission" date="2016-07" db="EMBL/GenBank/DDBJ databases">
        <authorList>
            <person name="Bretaudeau A."/>
        </authorList>
    </citation>
    <scope>NUCLEOTIDE SEQUENCE</scope>
    <source>
        <strain evidence="2">Rice</strain>
        <tissue evidence="2">Whole body</tissue>
    </source>
</reference>
<dbReference type="AlphaFoldDB" id="A0A2H1WZP0"/>
<organism evidence="2">
    <name type="scientific">Spodoptera frugiperda</name>
    <name type="common">Fall armyworm</name>
    <dbReference type="NCBI Taxonomy" id="7108"/>
    <lineage>
        <taxon>Eukaryota</taxon>
        <taxon>Metazoa</taxon>
        <taxon>Ecdysozoa</taxon>
        <taxon>Arthropoda</taxon>
        <taxon>Hexapoda</taxon>
        <taxon>Insecta</taxon>
        <taxon>Pterygota</taxon>
        <taxon>Neoptera</taxon>
        <taxon>Endopterygota</taxon>
        <taxon>Lepidoptera</taxon>
        <taxon>Glossata</taxon>
        <taxon>Ditrysia</taxon>
        <taxon>Noctuoidea</taxon>
        <taxon>Noctuidae</taxon>
        <taxon>Amphipyrinae</taxon>
        <taxon>Spodoptera</taxon>
    </lineage>
</organism>
<feature type="region of interest" description="Disordered" evidence="1">
    <location>
        <begin position="66"/>
        <end position="92"/>
    </location>
</feature>
<accession>A0A2H1WZP0</accession>
<evidence type="ECO:0000256" key="1">
    <source>
        <dbReference type="SAM" id="MobiDB-lite"/>
    </source>
</evidence>
<proteinExistence type="predicted"/>